<comment type="caution">
    <text evidence="12">The sequence shown here is derived from an EMBL/GenBank/DDBJ whole genome shotgun (WGS) entry which is preliminary data.</text>
</comment>
<dbReference type="EC" id="3.1.3.27" evidence="7"/>
<accession>A0A8T2R0N8</accession>
<evidence type="ECO:0000313" key="13">
    <source>
        <dbReference type="Proteomes" id="UP000825935"/>
    </source>
</evidence>
<reference evidence="12" key="1">
    <citation type="submission" date="2021-08" db="EMBL/GenBank/DDBJ databases">
        <title>WGS assembly of Ceratopteris richardii.</title>
        <authorList>
            <person name="Marchant D.B."/>
            <person name="Chen G."/>
            <person name="Jenkins J."/>
            <person name="Shu S."/>
            <person name="Leebens-Mack J."/>
            <person name="Grimwood J."/>
            <person name="Schmutz J."/>
            <person name="Soltis P."/>
            <person name="Soltis D."/>
            <person name="Chen Z.-H."/>
        </authorList>
    </citation>
    <scope>NUCLEOTIDE SEQUENCE</scope>
    <source>
        <strain evidence="12">Whitten #5841</strain>
        <tissue evidence="12">Leaf</tissue>
    </source>
</reference>
<dbReference type="GO" id="GO:0008962">
    <property type="term" value="F:phosphatidylglycerophosphatase activity"/>
    <property type="evidence" value="ECO:0007669"/>
    <property type="project" value="UniProtKB-EC"/>
</dbReference>
<protein>
    <recommendedName>
        <fullName evidence="7">phosphatidylglycerophosphatase</fullName>
        <ecNumber evidence="7">3.1.3.27</ecNumber>
    </recommendedName>
</protein>
<dbReference type="PROSITE" id="PS50056">
    <property type="entry name" value="TYR_PHOSPHATASE_2"/>
    <property type="match status" value="1"/>
</dbReference>
<evidence type="ECO:0000256" key="4">
    <source>
        <dbReference type="ARBA" id="ARBA00022912"/>
    </source>
</evidence>
<dbReference type="PANTHER" id="PTHR46274:SF6">
    <property type="entry name" value="TYR_PHOSPHATASE_2 DOMAIN-CONTAINING PROTEIN"/>
    <property type="match status" value="1"/>
</dbReference>
<dbReference type="PROSITE" id="PS00383">
    <property type="entry name" value="TYR_PHOSPHATASE_1"/>
    <property type="match status" value="1"/>
</dbReference>
<feature type="domain" description="Tyrosine-protein phosphatase" evidence="10">
    <location>
        <begin position="108"/>
        <end position="255"/>
    </location>
</feature>
<keyword evidence="2" id="KW-0444">Lipid biosynthesis</keyword>
<evidence type="ECO:0000313" key="12">
    <source>
        <dbReference type="EMBL" id="KAH7289143.1"/>
    </source>
</evidence>
<evidence type="ECO:0000256" key="3">
    <source>
        <dbReference type="ARBA" id="ARBA00022801"/>
    </source>
</evidence>
<dbReference type="GO" id="GO:0048364">
    <property type="term" value="P:root development"/>
    <property type="evidence" value="ECO:0007669"/>
    <property type="project" value="UniProtKB-ARBA"/>
</dbReference>
<dbReference type="SMART" id="SM00195">
    <property type="entry name" value="DSPc"/>
    <property type="match status" value="1"/>
</dbReference>
<dbReference type="InterPro" id="IPR029021">
    <property type="entry name" value="Prot-tyrosine_phosphatase-like"/>
</dbReference>
<comment type="similarity">
    <text evidence="1">Belongs to the protein-tyrosine phosphatase family. Non-receptor class dual specificity subfamily.</text>
</comment>
<keyword evidence="3" id="KW-0378">Hydrolase</keyword>
<dbReference type="InterPro" id="IPR020422">
    <property type="entry name" value="TYR_PHOSPHATASE_DUAL_dom"/>
</dbReference>
<dbReference type="GO" id="GO:0006629">
    <property type="term" value="P:lipid metabolic process"/>
    <property type="evidence" value="ECO:0007669"/>
    <property type="project" value="UniProtKB-KW"/>
</dbReference>
<evidence type="ECO:0000256" key="1">
    <source>
        <dbReference type="ARBA" id="ARBA00008601"/>
    </source>
</evidence>
<evidence type="ECO:0000256" key="7">
    <source>
        <dbReference type="ARBA" id="ARBA00024224"/>
    </source>
</evidence>
<keyword evidence="4" id="KW-0904">Protein phosphatase</keyword>
<keyword evidence="13" id="KW-1185">Reference proteome</keyword>
<comment type="pathway">
    <text evidence="6">Phospholipid metabolism; phosphatidylglycerol biosynthesis; phosphatidylglycerol from CDP-diacylglycerol: step 2/2.</text>
</comment>
<feature type="domain" description="Tyrosine specific protein phosphatases" evidence="11">
    <location>
        <begin position="197"/>
        <end position="244"/>
    </location>
</feature>
<dbReference type="EMBL" id="CM035436">
    <property type="protein sequence ID" value="KAH7289143.1"/>
    <property type="molecule type" value="Genomic_DNA"/>
</dbReference>
<keyword evidence="5" id="KW-0443">Lipid metabolism</keyword>
<dbReference type="OrthoDB" id="273181at2759"/>
<dbReference type="SUPFAM" id="SSF52799">
    <property type="entry name" value="(Phosphotyrosine protein) phosphatases II"/>
    <property type="match status" value="1"/>
</dbReference>
<dbReference type="InterPro" id="IPR000387">
    <property type="entry name" value="Tyr_Pase_dom"/>
</dbReference>
<sequence length="398" mass="45013">MLIEELEDEATVGGRILKNEVDSRSEDNADLYPNGFVNDAENVNKYGPVSDPFMNVSSETSEVEREIVQDGSRHVALKLVVGAGARLLFYPTLFYNVVRNKFEADFRWWDEIEPFLLLGAVPFPRHVYRLKSLGVEAVVTLNEPYETLVSSSFYKSQMINHLVIPTRDYLFAPSFENIERAVDFIHYNVQCCKATYVHCKAGRGRSTTIVLCYLVKYRKMVPKDAFNYVQSKRPRVQLAASQWKAVLQYSKFQHFEKMVPLYLSVSQQWPLCSSKLHDSETDRMVIPIQNEFALCGDSPVFVTSSDLEGYEEIEETSNNLHSELGLTYRLGILTAKSVIGVAKASATLARLSYIWLGYQAESQTFNMAISCSPLPDARSQPAEPIVALHVCQQGLVKC</sequence>
<comment type="catalytic activity">
    <reaction evidence="8">
        <text>a 1,2-diacyl-sn-glycero-3-phospho-(1'-sn-glycero-3'-phosphate) + H2O = a 1,2-diacyl-sn-glycero-3-phospho-(1'-sn-glycerol) + phosphate</text>
        <dbReference type="Rhea" id="RHEA:33751"/>
        <dbReference type="ChEBI" id="CHEBI:15377"/>
        <dbReference type="ChEBI" id="CHEBI:43474"/>
        <dbReference type="ChEBI" id="CHEBI:60110"/>
        <dbReference type="ChEBI" id="CHEBI:64716"/>
        <dbReference type="EC" id="3.1.3.27"/>
    </reaction>
    <physiologicalReaction direction="left-to-right" evidence="8">
        <dbReference type="Rhea" id="RHEA:33752"/>
    </physiologicalReaction>
</comment>
<dbReference type="Pfam" id="PF00782">
    <property type="entry name" value="DSPc"/>
    <property type="match status" value="1"/>
</dbReference>
<evidence type="ECO:0000256" key="9">
    <source>
        <dbReference type="ARBA" id="ARBA00053902"/>
    </source>
</evidence>
<name>A0A8T2R0N8_CERRI</name>
<dbReference type="PANTHER" id="PTHR46274">
    <property type="entry name" value="PHOSPHATIDYLINOSITOL PHOSPHATASE"/>
    <property type="match status" value="1"/>
</dbReference>
<dbReference type="FunFam" id="3.90.190.10:FF:000051">
    <property type="entry name" value="Dual specificity phosphatase domain protein"/>
    <property type="match status" value="1"/>
</dbReference>
<comment type="function">
    <text evidence="9">Exhibits phosphatidylglycerophosphate phosphatase activity. Involved in root growth and columella cells organization. May possess protein phosphatase activity.</text>
</comment>
<dbReference type="Proteomes" id="UP000825935">
    <property type="component" value="Chromosome 31"/>
</dbReference>
<dbReference type="OMA" id="IHENVEQ"/>
<dbReference type="GO" id="GO:0004721">
    <property type="term" value="F:phosphoprotein phosphatase activity"/>
    <property type="evidence" value="ECO:0007669"/>
    <property type="project" value="UniProtKB-KW"/>
</dbReference>
<dbReference type="InterPro" id="IPR016130">
    <property type="entry name" value="Tyr_Pase_AS"/>
</dbReference>
<evidence type="ECO:0000259" key="10">
    <source>
        <dbReference type="PROSITE" id="PS50054"/>
    </source>
</evidence>
<evidence type="ECO:0000259" key="11">
    <source>
        <dbReference type="PROSITE" id="PS50056"/>
    </source>
</evidence>
<dbReference type="PROSITE" id="PS50054">
    <property type="entry name" value="TYR_PHOSPHATASE_DUAL"/>
    <property type="match status" value="1"/>
</dbReference>
<evidence type="ECO:0000256" key="6">
    <source>
        <dbReference type="ARBA" id="ARBA00024192"/>
    </source>
</evidence>
<dbReference type="Gene3D" id="3.90.190.10">
    <property type="entry name" value="Protein tyrosine phosphatase superfamily"/>
    <property type="match status" value="1"/>
</dbReference>
<proteinExistence type="inferred from homology"/>
<evidence type="ECO:0000256" key="8">
    <source>
        <dbReference type="ARBA" id="ARBA00050944"/>
    </source>
</evidence>
<dbReference type="InterPro" id="IPR000340">
    <property type="entry name" value="Dual-sp_phosphatase_cat-dom"/>
</dbReference>
<gene>
    <name evidence="12" type="ORF">KP509_31G060000</name>
</gene>
<evidence type="ECO:0000256" key="2">
    <source>
        <dbReference type="ARBA" id="ARBA00022516"/>
    </source>
</evidence>
<organism evidence="12 13">
    <name type="scientific">Ceratopteris richardii</name>
    <name type="common">Triangle waterfern</name>
    <dbReference type="NCBI Taxonomy" id="49495"/>
    <lineage>
        <taxon>Eukaryota</taxon>
        <taxon>Viridiplantae</taxon>
        <taxon>Streptophyta</taxon>
        <taxon>Embryophyta</taxon>
        <taxon>Tracheophyta</taxon>
        <taxon>Polypodiopsida</taxon>
        <taxon>Polypodiidae</taxon>
        <taxon>Polypodiales</taxon>
        <taxon>Pteridineae</taxon>
        <taxon>Pteridaceae</taxon>
        <taxon>Parkerioideae</taxon>
        <taxon>Ceratopteris</taxon>
    </lineage>
</organism>
<dbReference type="AlphaFoldDB" id="A0A8T2R0N8"/>
<evidence type="ECO:0000256" key="5">
    <source>
        <dbReference type="ARBA" id="ARBA00023098"/>
    </source>
</evidence>